<dbReference type="OrthoDB" id="19132at2759"/>
<sequence>MGFVEERKRSPTVAPFECAWGEELRFGEPGRGCVAFEALAQNDVTLVFRQQPGSQHYHYKMDSSRHCTVILGSHRNKRLRIEVDGSTVVDVVALGLCCSSSFQAYWISIYDGLISIGRGRHPNTNLLFQWLDPDPDPNVQYVGLSSWDKRVGYRNISILPSAPQNSILWSHYVHSEQRLCCGKRATRDDSESDQRLLADFLESWDFSDAIFVVGTERKVVPAHKVVLCASGDFPFELVDGATIELPSVSYPVLHSLLEYIYTGSTQIAEWLLSSLLELSSHFKVKPLVKCCEEIIVSLEVDKNFSASGKLLKLSSSGFQDHKFGSSPLKGPINSQKIGQFLANGKYSDINIYVNGHGLVAKGHKLILSLWSMPLAKMFTNGMKESSASDVFFKDVPPEAFFLLLHFMYHGELKVDTQDITSVLVQLLLLSDQFAITVLQFECCKQIMECLSEDTVCSVLQAVSSIPSCKLFEEVCKTNFATHFDYCTTACTDFVLLDEATFKDILQAIDKLLRTSTPEQLFGKRLSAVGTLLPFVRFPLMQLPMLKRMERSNLANRIQAFRQLVAEAIKFSHAGQWTPTSYECERFQHRRSSYKELQYISDGDSNGVIYYAGTSFGKHQWMNPVLAKNITVVASSPNSRHTDPKALVSKNYQGTCFAGPCIEDGKKLSWWMVDIGQDHQLMCNCYTVRQDGSTTFMRSWVLQGSMDGRNWTSLRVHDGDATICHSGQFASWPIVGPPALLPFRFFRVALTGPAAGSVSNAWNLCICFLELYGYFR</sequence>
<proteinExistence type="predicted"/>
<dbReference type="Gene3D" id="3.30.710.10">
    <property type="entry name" value="Potassium Channel Kv1.1, Chain A"/>
    <property type="match status" value="2"/>
</dbReference>
<reference evidence="4" key="1">
    <citation type="journal article" date="2019" name="Nat. Commun.">
        <title>The genome of broomcorn millet.</title>
        <authorList>
            <person name="Zou C."/>
            <person name="Miki D."/>
            <person name="Li D."/>
            <person name="Tang Q."/>
            <person name="Xiao L."/>
            <person name="Rajput S."/>
            <person name="Deng P."/>
            <person name="Jia W."/>
            <person name="Huang R."/>
            <person name="Zhang M."/>
            <person name="Sun Y."/>
            <person name="Hu J."/>
            <person name="Fu X."/>
            <person name="Schnable P.S."/>
            <person name="Li F."/>
            <person name="Zhang H."/>
            <person name="Feng B."/>
            <person name="Zhu X."/>
            <person name="Liu R."/>
            <person name="Schnable J.C."/>
            <person name="Zhu J.-K."/>
            <person name="Zhang H."/>
        </authorList>
    </citation>
    <scope>NUCLEOTIDE SEQUENCE [LARGE SCALE GENOMIC DNA]</scope>
</reference>
<evidence type="ECO:0000259" key="2">
    <source>
        <dbReference type="PROSITE" id="PS50097"/>
    </source>
</evidence>
<dbReference type="EMBL" id="PQIB02000018">
    <property type="protein sequence ID" value="RLM55493.1"/>
    <property type="molecule type" value="Genomic_DNA"/>
</dbReference>
<dbReference type="SUPFAM" id="SSF54695">
    <property type="entry name" value="POZ domain"/>
    <property type="match status" value="2"/>
</dbReference>
<protein>
    <submittedName>
        <fullName evidence="3">BTB/POZ domain-containing protein</fullName>
    </submittedName>
</protein>
<gene>
    <name evidence="3" type="ORF">C2845_PM10G00930</name>
</gene>
<dbReference type="Pfam" id="PF00754">
    <property type="entry name" value="F5_F8_type_C"/>
    <property type="match status" value="1"/>
</dbReference>
<dbReference type="Pfam" id="PF12248">
    <property type="entry name" value="Methyltransf_FA"/>
    <property type="match status" value="1"/>
</dbReference>
<dbReference type="STRING" id="4540.A0A3L6PD56"/>
<evidence type="ECO:0000313" key="4">
    <source>
        <dbReference type="Proteomes" id="UP000275267"/>
    </source>
</evidence>
<keyword evidence="4" id="KW-1185">Reference proteome</keyword>
<evidence type="ECO:0000256" key="1">
    <source>
        <dbReference type="ARBA" id="ARBA00004906"/>
    </source>
</evidence>
<name>A0A3L6PD56_PANMI</name>
<comment type="pathway">
    <text evidence="1">Protein modification; protein ubiquitination.</text>
</comment>
<dbReference type="InterPro" id="IPR000210">
    <property type="entry name" value="BTB/POZ_dom"/>
</dbReference>
<dbReference type="InterPro" id="IPR000421">
    <property type="entry name" value="FA58C"/>
</dbReference>
<dbReference type="SUPFAM" id="SSF49785">
    <property type="entry name" value="Galactose-binding domain-like"/>
    <property type="match status" value="1"/>
</dbReference>
<dbReference type="SMART" id="SM00225">
    <property type="entry name" value="BTB"/>
    <property type="match status" value="2"/>
</dbReference>
<dbReference type="PANTHER" id="PTHR47457">
    <property type="entry name" value="OS05G0345500 PROTEIN"/>
    <property type="match status" value="1"/>
</dbReference>
<dbReference type="CDD" id="cd18186">
    <property type="entry name" value="BTB_POZ_ZBTB_KLHL-like"/>
    <property type="match status" value="2"/>
</dbReference>
<evidence type="ECO:0000313" key="3">
    <source>
        <dbReference type="EMBL" id="RLM55493.1"/>
    </source>
</evidence>
<feature type="domain" description="BTB" evidence="2">
    <location>
        <begin position="207"/>
        <end position="269"/>
    </location>
</feature>
<dbReference type="Gene3D" id="2.60.120.260">
    <property type="entry name" value="Galactose-binding domain-like"/>
    <property type="match status" value="1"/>
</dbReference>
<dbReference type="PROSITE" id="PS50097">
    <property type="entry name" value="BTB"/>
    <property type="match status" value="2"/>
</dbReference>
<dbReference type="InterPro" id="IPR008979">
    <property type="entry name" value="Galactose-bd-like_sf"/>
</dbReference>
<dbReference type="Proteomes" id="UP000275267">
    <property type="component" value="Unassembled WGS sequence"/>
</dbReference>
<feature type="domain" description="BTB" evidence="2">
    <location>
        <begin position="347"/>
        <end position="416"/>
    </location>
</feature>
<dbReference type="InterPro" id="IPR022041">
    <property type="entry name" value="Methyltransf_FA"/>
</dbReference>
<comment type="caution">
    <text evidence="3">The sequence shown here is derived from an EMBL/GenBank/DDBJ whole genome shotgun (WGS) entry which is preliminary data.</text>
</comment>
<dbReference type="PANTHER" id="PTHR47457:SF1">
    <property type="entry name" value="BTB DOMAIN-CONTAINING PROTEIN-RELATED"/>
    <property type="match status" value="1"/>
</dbReference>
<dbReference type="InterPro" id="IPR011333">
    <property type="entry name" value="SKP1/BTB/POZ_sf"/>
</dbReference>
<organism evidence="3 4">
    <name type="scientific">Panicum miliaceum</name>
    <name type="common">Proso millet</name>
    <name type="synonym">Broomcorn millet</name>
    <dbReference type="NCBI Taxonomy" id="4540"/>
    <lineage>
        <taxon>Eukaryota</taxon>
        <taxon>Viridiplantae</taxon>
        <taxon>Streptophyta</taxon>
        <taxon>Embryophyta</taxon>
        <taxon>Tracheophyta</taxon>
        <taxon>Spermatophyta</taxon>
        <taxon>Magnoliopsida</taxon>
        <taxon>Liliopsida</taxon>
        <taxon>Poales</taxon>
        <taxon>Poaceae</taxon>
        <taxon>PACMAD clade</taxon>
        <taxon>Panicoideae</taxon>
        <taxon>Panicodae</taxon>
        <taxon>Paniceae</taxon>
        <taxon>Panicinae</taxon>
        <taxon>Panicum</taxon>
        <taxon>Panicum sect. Panicum</taxon>
    </lineage>
</organism>
<accession>A0A3L6PD56</accession>
<dbReference type="AlphaFoldDB" id="A0A3L6PD56"/>
<dbReference type="Pfam" id="PF00651">
    <property type="entry name" value="BTB"/>
    <property type="match status" value="2"/>
</dbReference>